<evidence type="ECO:0000256" key="3">
    <source>
        <dbReference type="ARBA" id="ARBA00012438"/>
    </source>
</evidence>
<dbReference type="SUPFAM" id="SSF55874">
    <property type="entry name" value="ATPase domain of HSP90 chaperone/DNA topoisomerase II/histidine kinase"/>
    <property type="match status" value="1"/>
</dbReference>
<feature type="domain" description="Histidine kinase" evidence="9">
    <location>
        <begin position="272"/>
        <end position="486"/>
    </location>
</feature>
<evidence type="ECO:0000256" key="8">
    <source>
        <dbReference type="SAM" id="Phobius"/>
    </source>
</evidence>
<dbReference type="CDD" id="cd00082">
    <property type="entry name" value="HisKA"/>
    <property type="match status" value="1"/>
</dbReference>
<dbReference type="InterPro" id="IPR005467">
    <property type="entry name" value="His_kinase_dom"/>
</dbReference>
<comment type="subcellular location">
    <subcellularLocation>
        <location evidence="2">Membrane</location>
    </subcellularLocation>
</comment>
<dbReference type="SMART" id="SM00388">
    <property type="entry name" value="HisKA"/>
    <property type="match status" value="1"/>
</dbReference>
<keyword evidence="7" id="KW-0175">Coiled coil</keyword>
<dbReference type="Proteomes" id="UP001596422">
    <property type="component" value="Unassembled WGS sequence"/>
</dbReference>
<feature type="transmembrane region" description="Helical" evidence="8">
    <location>
        <begin position="142"/>
        <end position="163"/>
    </location>
</feature>
<comment type="caution">
    <text evidence="11">The sequence shown here is derived from an EMBL/GenBank/DDBJ whole genome shotgun (WGS) entry which is preliminary data.</text>
</comment>
<dbReference type="InterPro" id="IPR036890">
    <property type="entry name" value="HATPase_C_sf"/>
</dbReference>
<keyword evidence="8" id="KW-0472">Membrane</keyword>
<feature type="transmembrane region" description="Helical" evidence="8">
    <location>
        <begin position="6"/>
        <end position="21"/>
    </location>
</feature>
<dbReference type="InterPro" id="IPR036097">
    <property type="entry name" value="HisK_dim/P_sf"/>
</dbReference>
<evidence type="ECO:0000256" key="2">
    <source>
        <dbReference type="ARBA" id="ARBA00004370"/>
    </source>
</evidence>
<proteinExistence type="predicted"/>
<dbReference type="PROSITE" id="PS50109">
    <property type="entry name" value="HIS_KIN"/>
    <property type="match status" value="1"/>
</dbReference>
<organism evidence="11 12">
    <name type="scientific">Marinobacterium aestuariivivens</name>
    <dbReference type="NCBI Taxonomy" id="1698799"/>
    <lineage>
        <taxon>Bacteria</taxon>
        <taxon>Pseudomonadati</taxon>
        <taxon>Pseudomonadota</taxon>
        <taxon>Gammaproteobacteria</taxon>
        <taxon>Oceanospirillales</taxon>
        <taxon>Oceanospirillaceae</taxon>
        <taxon>Marinobacterium</taxon>
    </lineage>
</organism>
<keyword evidence="5" id="KW-0808">Transferase</keyword>
<dbReference type="SUPFAM" id="SSF158472">
    <property type="entry name" value="HAMP domain-like"/>
    <property type="match status" value="1"/>
</dbReference>
<dbReference type="InterPro" id="IPR050351">
    <property type="entry name" value="BphY/WalK/GraS-like"/>
</dbReference>
<dbReference type="RefSeq" id="WP_379912839.1">
    <property type="nucleotide sequence ID" value="NZ_JBHSWE010000001.1"/>
</dbReference>
<dbReference type="Gene3D" id="1.10.287.130">
    <property type="match status" value="1"/>
</dbReference>
<dbReference type="PRINTS" id="PR00344">
    <property type="entry name" value="BCTRLSENSOR"/>
</dbReference>
<reference evidence="12" key="1">
    <citation type="journal article" date="2019" name="Int. J. Syst. Evol. Microbiol.">
        <title>The Global Catalogue of Microorganisms (GCM) 10K type strain sequencing project: providing services to taxonomists for standard genome sequencing and annotation.</title>
        <authorList>
            <consortium name="The Broad Institute Genomics Platform"/>
            <consortium name="The Broad Institute Genome Sequencing Center for Infectious Disease"/>
            <person name="Wu L."/>
            <person name="Ma J."/>
        </authorList>
    </citation>
    <scope>NUCLEOTIDE SEQUENCE [LARGE SCALE GENOMIC DNA]</scope>
    <source>
        <strain evidence="12">NBRC 111756</strain>
    </source>
</reference>
<feature type="domain" description="HAMP" evidence="10">
    <location>
        <begin position="165"/>
        <end position="218"/>
    </location>
</feature>
<dbReference type="PANTHER" id="PTHR42878">
    <property type="entry name" value="TWO-COMPONENT HISTIDINE KINASE"/>
    <property type="match status" value="1"/>
</dbReference>
<dbReference type="SMART" id="SM00387">
    <property type="entry name" value="HATPase_c"/>
    <property type="match status" value="1"/>
</dbReference>
<evidence type="ECO:0000313" key="12">
    <source>
        <dbReference type="Proteomes" id="UP001596422"/>
    </source>
</evidence>
<dbReference type="GO" id="GO:0005524">
    <property type="term" value="F:ATP binding"/>
    <property type="evidence" value="ECO:0007669"/>
    <property type="project" value="UniProtKB-KW"/>
</dbReference>
<evidence type="ECO:0000259" key="10">
    <source>
        <dbReference type="PROSITE" id="PS50885"/>
    </source>
</evidence>
<keyword evidence="4" id="KW-0597">Phosphoprotein</keyword>
<dbReference type="EMBL" id="JBHSWE010000001">
    <property type="protein sequence ID" value="MFC6669250.1"/>
    <property type="molecule type" value="Genomic_DNA"/>
</dbReference>
<dbReference type="InterPro" id="IPR033417">
    <property type="entry name" value="CHASE8"/>
</dbReference>
<keyword evidence="11" id="KW-0067">ATP-binding</keyword>
<evidence type="ECO:0000256" key="4">
    <source>
        <dbReference type="ARBA" id="ARBA00022553"/>
    </source>
</evidence>
<keyword evidence="8" id="KW-0812">Transmembrane</keyword>
<evidence type="ECO:0000313" key="11">
    <source>
        <dbReference type="EMBL" id="MFC6669250.1"/>
    </source>
</evidence>
<dbReference type="InterPro" id="IPR003661">
    <property type="entry name" value="HisK_dim/P_dom"/>
</dbReference>
<dbReference type="Pfam" id="PF17152">
    <property type="entry name" value="CHASE8"/>
    <property type="match status" value="1"/>
</dbReference>
<keyword evidence="8" id="KW-1133">Transmembrane helix</keyword>
<dbReference type="Pfam" id="PF00512">
    <property type="entry name" value="HisKA"/>
    <property type="match status" value="1"/>
</dbReference>
<dbReference type="Pfam" id="PF02518">
    <property type="entry name" value="HATPase_c"/>
    <property type="match status" value="1"/>
</dbReference>
<accession>A0ABW1ZVN7</accession>
<dbReference type="Gene3D" id="6.10.340.10">
    <property type="match status" value="1"/>
</dbReference>
<evidence type="ECO:0000256" key="5">
    <source>
        <dbReference type="ARBA" id="ARBA00022679"/>
    </source>
</evidence>
<keyword evidence="12" id="KW-1185">Reference proteome</keyword>
<dbReference type="SMART" id="SM00304">
    <property type="entry name" value="HAMP"/>
    <property type="match status" value="1"/>
</dbReference>
<dbReference type="PANTHER" id="PTHR42878:SF15">
    <property type="entry name" value="BACTERIOPHYTOCHROME"/>
    <property type="match status" value="1"/>
</dbReference>
<dbReference type="SUPFAM" id="SSF47384">
    <property type="entry name" value="Homodimeric domain of signal transducing histidine kinase"/>
    <property type="match status" value="1"/>
</dbReference>
<dbReference type="InterPro" id="IPR003660">
    <property type="entry name" value="HAMP_dom"/>
</dbReference>
<comment type="catalytic activity">
    <reaction evidence="1">
        <text>ATP + protein L-histidine = ADP + protein N-phospho-L-histidine.</text>
        <dbReference type="EC" id="2.7.13.3"/>
    </reaction>
</comment>
<dbReference type="InterPro" id="IPR003594">
    <property type="entry name" value="HATPase_dom"/>
</dbReference>
<evidence type="ECO:0000256" key="7">
    <source>
        <dbReference type="SAM" id="Coils"/>
    </source>
</evidence>
<sequence length="492" mass="55078">MLLSTVTALLISGAVIIYYDLSDFRQRTLQDLRTQADLLGQASVAALQFDDADTATAQLSLLRLRPQILAATLYGVDGKAFARYSAGGVTDLPLPTRVDDTAYRIDGDRLLLSRPILFDGERLGFIYLLANYPYRERLLRDVGIVVGVALFALAISMLISLWIQSRITRPVLRVSELARRVVEQRDYGLRADTGGDDEIGYLVQAFNDMLAEIGRRTAELESSNRRLGEEIHERRQASEEIRRLNAELEQRVQLRTAELENANKELEAFSYSVSHDLRAPLRSIDGFSQALLEDCLDSLDATGQDYLNRVRAAAQRMGVLIDDLLNLSRVSRAQLTLEPLDLSLLAREILAQLSEQEPERDVTVDIENGLLCRGDPRLIRVALENLLGNAWKYSARRERARIAFYLRDGEQGQAFCIEDNGAGFDMAYADRLFGAFQRLHDARDYPGTGVGLATVQRIIRRHGGDVWAEAEVDQGARFYFRLPAPTPDGDAS</sequence>
<dbReference type="PROSITE" id="PS50885">
    <property type="entry name" value="HAMP"/>
    <property type="match status" value="1"/>
</dbReference>
<dbReference type="EC" id="2.7.13.3" evidence="3"/>
<feature type="coiled-coil region" evidence="7">
    <location>
        <begin position="227"/>
        <end position="265"/>
    </location>
</feature>
<evidence type="ECO:0000259" key="9">
    <source>
        <dbReference type="PROSITE" id="PS50109"/>
    </source>
</evidence>
<gene>
    <name evidence="11" type="ORF">ACFQDL_03415</name>
</gene>
<dbReference type="Pfam" id="PF00672">
    <property type="entry name" value="HAMP"/>
    <property type="match status" value="1"/>
</dbReference>
<evidence type="ECO:0000256" key="1">
    <source>
        <dbReference type="ARBA" id="ARBA00000085"/>
    </source>
</evidence>
<evidence type="ECO:0000256" key="6">
    <source>
        <dbReference type="ARBA" id="ARBA00022777"/>
    </source>
</evidence>
<name>A0ABW1ZVN7_9GAMM</name>
<dbReference type="Gene3D" id="3.30.565.10">
    <property type="entry name" value="Histidine kinase-like ATPase, C-terminal domain"/>
    <property type="match status" value="1"/>
</dbReference>
<dbReference type="CDD" id="cd06225">
    <property type="entry name" value="HAMP"/>
    <property type="match status" value="1"/>
</dbReference>
<dbReference type="InterPro" id="IPR004358">
    <property type="entry name" value="Sig_transdc_His_kin-like_C"/>
</dbReference>
<protein>
    <recommendedName>
        <fullName evidence="3">histidine kinase</fullName>
        <ecNumber evidence="3">2.7.13.3</ecNumber>
    </recommendedName>
</protein>
<keyword evidence="6" id="KW-0418">Kinase</keyword>
<keyword evidence="11" id="KW-0547">Nucleotide-binding</keyword>